<keyword evidence="1" id="KW-0727">SH2 domain</keyword>
<evidence type="ECO:0000313" key="2">
    <source>
        <dbReference type="EMBL" id="KAB0376848.1"/>
    </source>
</evidence>
<evidence type="ECO:0000256" key="1">
    <source>
        <dbReference type="ARBA" id="ARBA00022999"/>
    </source>
</evidence>
<sequence length="95" mass="10936">MSRRKPFPSSTLKNTVFRAVEEALLKENRPYVLVVFYGNKICNVKIHLLERNQQFVPGTGLRGDENFDSVEAIIEHYKCFAVKLIDGKDKTGIHR</sequence>
<evidence type="ECO:0008006" key="4">
    <source>
        <dbReference type="Google" id="ProtNLM"/>
    </source>
</evidence>
<dbReference type="GO" id="GO:0035556">
    <property type="term" value="P:intracellular signal transduction"/>
    <property type="evidence" value="ECO:0007669"/>
    <property type="project" value="TreeGrafter"/>
</dbReference>
<accession>A0A5N3XSB0</accession>
<dbReference type="PANTHER" id="PTHR14098">
    <property type="entry name" value="SH2 DOMAIN CONTAINING PROTEIN"/>
    <property type="match status" value="1"/>
</dbReference>
<comment type="caution">
    <text evidence="2">The sequence shown here is derived from an EMBL/GenBank/DDBJ whole genome shotgun (WGS) entry which is preliminary data.</text>
</comment>
<protein>
    <recommendedName>
        <fullName evidence="4">SH2 domain-containing protein</fullName>
    </recommendedName>
</protein>
<dbReference type="GO" id="GO:0007169">
    <property type="term" value="P:cell surface receptor protein tyrosine kinase signaling pathway"/>
    <property type="evidence" value="ECO:0007669"/>
    <property type="project" value="TreeGrafter"/>
</dbReference>
<dbReference type="EMBL" id="VCEB01000005">
    <property type="protein sequence ID" value="KAB0376848.1"/>
    <property type="molecule type" value="Genomic_DNA"/>
</dbReference>
<dbReference type="InterPro" id="IPR036860">
    <property type="entry name" value="SH2_dom_sf"/>
</dbReference>
<dbReference type="GO" id="GO:0005737">
    <property type="term" value="C:cytoplasm"/>
    <property type="evidence" value="ECO:0007669"/>
    <property type="project" value="UniProtKB-ARBA"/>
</dbReference>
<reference evidence="2 3" key="1">
    <citation type="submission" date="2019-06" db="EMBL/GenBank/DDBJ databases">
        <title>Discovery of a novel chromosome fission-fusion reversal in muntjac.</title>
        <authorList>
            <person name="Mudd A.B."/>
            <person name="Bredeson J.V."/>
            <person name="Baum R."/>
            <person name="Hockemeyer D."/>
            <person name="Rokhsar D.S."/>
        </authorList>
    </citation>
    <scope>NUCLEOTIDE SEQUENCE [LARGE SCALE GENOMIC DNA]</scope>
    <source>
        <strain evidence="2">UCam_UCB_Mr</strain>
        <tissue evidence="2">Fibroblast cell line</tissue>
    </source>
</reference>
<dbReference type="InterPro" id="IPR051751">
    <property type="entry name" value="Immunoreceptor_sig_adapters"/>
</dbReference>
<dbReference type="Proteomes" id="UP000326062">
    <property type="component" value="Chromosome 5"/>
</dbReference>
<evidence type="ECO:0000313" key="3">
    <source>
        <dbReference type="Proteomes" id="UP000326062"/>
    </source>
</evidence>
<dbReference type="SUPFAM" id="SSF55550">
    <property type="entry name" value="SH2 domain"/>
    <property type="match status" value="1"/>
</dbReference>
<dbReference type="AlphaFoldDB" id="A0A5N3XSB0"/>
<organism evidence="2 3">
    <name type="scientific">Muntiacus reevesi</name>
    <name type="common">Reeves' muntjac</name>
    <name type="synonym">Cervus reevesi</name>
    <dbReference type="NCBI Taxonomy" id="9886"/>
    <lineage>
        <taxon>Eukaryota</taxon>
        <taxon>Metazoa</taxon>
        <taxon>Chordata</taxon>
        <taxon>Craniata</taxon>
        <taxon>Vertebrata</taxon>
        <taxon>Euteleostomi</taxon>
        <taxon>Mammalia</taxon>
        <taxon>Eutheria</taxon>
        <taxon>Laurasiatheria</taxon>
        <taxon>Artiodactyla</taxon>
        <taxon>Ruminantia</taxon>
        <taxon>Pecora</taxon>
        <taxon>Cervidae</taxon>
        <taxon>Muntiacinae</taxon>
        <taxon>Muntiacus</taxon>
    </lineage>
</organism>
<keyword evidence="3" id="KW-1185">Reference proteome</keyword>
<gene>
    <name evidence="2" type="ORF">FD755_011292</name>
</gene>
<dbReference type="PANTHER" id="PTHR14098:SF2">
    <property type="entry name" value="CYTOKINE-DEPENDENT HEMATOPOIETIC CELL LINKER"/>
    <property type="match status" value="1"/>
</dbReference>
<proteinExistence type="predicted"/>
<name>A0A5N3XSB0_MUNRE</name>
<dbReference type="Gene3D" id="3.30.505.10">
    <property type="entry name" value="SH2 domain"/>
    <property type="match status" value="1"/>
</dbReference>